<dbReference type="EMBL" id="VSRR010094372">
    <property type="protein sequence ID" value="MPC93293.1"/>
    <property type="molecule type" value="Genomic_DNA"/>
</dbReference>
<dbReference type="AlphaFoldDB" id="A0A5B7JFX5"/>
<accession>A0A5B7JFX5</accession>
<sequence length="66" mass="7239">MTSQLSSSPQPVLAPHTPLSSDLFLPFIPTPRMIPHKAISFLSTVFGMVRQVLHPTLQQGQSETDP</sequence>
<reference evidence="1 2" key="1">
    <citation type="submission" date="2019-05" db="EMBL/GenBank/DDBJ databases">
        <title>Another draft genome of Portunus trituberculatus and its Hox gene families provides insights of decapod evolution.</title>
        <authorList>
            <person name="Jeong J.-H."/>
            <person name="Song I."/>
            <person name="Kim S."/>
            <person name="Choi T."/>
            <person name="Kim D."/>
            <person name="Ryu S."/>
            <person name="Kim W."/>
        </authorList>
    </citation>
    <scope>NUCLEOTIDE SEQUENCE [LARGE SCALE GENOMIC DNA]</scope>
    <source>
        <tissue evidence="1">Muscle</tissue>
    </source>
</reference>
<proteinExistence type="predicted"/>
<keyword evidence="2" id="KW-1185">Reference proteome</keyword>
<evidence type="ECO:0000313" key="1">
    <source>
        <dbReference type="EMBL" id="MPC93293.1"/>
    </source>
</evidence>
<protein>
    <submittedName>
        <fullName evidence="1">Uncharacterized protein</fullName>
    </submittedName>
</protein>
<comment type="caution">
    <text evidence="1">The sequence shown here is derived from an EMBL/GenBank/DDBJ whole genome shotgun (WGS) entry which is preliminary data.</text>
</comment>
<evidence type="ECO:0000313" key="2">
    <source>
        <dbReference type="Proteomes" id="UP000324222"/>
    </source>
</evidence>
<name>A0A5B7JFX5_PORTR</name>
<dbReference type="Proteomes" id="UP000324222">
    <property type="component" value="Unassembled WGS sequence"/>
</dbReference>
<gene>
    <name evidence="1" type="ORF">E2C01_088416</name>
</gene>
<organism evidence="1 2">
    <name type="scientific">Portunus trituberculatus</name>
    <name type="common">Swimming crab</name>
    <name type="synonym">Neptunus trituberculatus</name>
    <dbReference type="NCBI Taxonomy" id="210409"/>
    <lineage>
        <taxon>Eukaryota</taxon>
        <taxon>Metazoa</taxon>
        <taxon>Ecdysozoa</taxon>
        <taxon>Arthropoda</taxon>
        <taxon>Crustacea</taxon>
        <taxon>Multicrustacea</taxon>
        <taxon>Malacostraca</taxon>
        <taxon>Eumalacostraca</taxon>
        <taxon>Eucarida</taxon>
        <taxon>Decapoda</taxon>
        <taxon>Pleocyemata</taxon>
        <taxon>Brachyura</taxon>
        <taxon>Eubrachyura</taxon>
        <taxon>Portunoidea</taxon>
        <taxon>Portunidae</taxon>
        <taxon>Portuninae</taxon>
        <taxon>Portunus</taxon>
    </lineage>
</organism>